<dbReference type="InterPro" id="IPR051532">
    <property type="entry name" value="Ester_Hydrolysis_Enzymes"/>
</dbReference>
<dbReference type="GO" id="GO:0016788">
    <property type="term" value="F:hydrolase activity, acting on ester bonds"/>
    <property type="evidence" value="ECO:0007669"/>
    <property type="project" value="UniProtKB-ARBA"/>
</dbReference>
<dbReference type="PANTHER" id="PTHR30383">
    <property type="entry name" value="THIOESTERASE 1/PROTEASE 1/LYSOPHOSPHOLIPASE L1"/>
    <property type="match status" value="1"/>
</dbReference>
<reference evidence="2 3" key="2">
    <citation type="submission" date="2020-08" db="EMBL/GenBank/DDBJ databases">
        <title>Adhaeribacter dokdonensis sp. nov., isolated from the rhizosphere of Elymus tsukushiensis, a plant native to the Dokdo Islands, Republic of Korea.</title>
        <authorList>
            <person name="Ghim S.Y."/>
        </authorList>
    </citation>
    <scope>NUCLEOTIDE SEQUENCE [LARGE SCALE GENOMIC DNA]</scope>
    <source>
        <strain evidence="2 3">KUDC8001</strain>
    </source>
</reference>
<evidence type="ECO:0000313" key="2">
    <source>
        <dbReference type="EMBL" id="QMU26916.1"/>
    </source>
</evidence>
<evidence type="ECO:0000259" key="1">
    <source>
        <dbReference type="Pfam" id="PF13472"/>
    </source>
</evidence>
<protein>
    <submittedName>
        <fullName evidence="2">SGNH/GDSL hydrolase family protein</fullName>
    </submittedName>
</protein>
<dbReference type="AlphaFoldDB" id="A0A7L7L290"/>
<dbReference type="Proteomes" id="UP000514509">
    <property type="component" value="Chromosome"/>
</dbReference>
<dbReference type="KEGG" id="add:HUW48_02200"/>
<accession>A0A7L7L290</accession>
<sequence>MRILFIGDSITRGKLGVSYIQLIKKEFPAYELVNLGVDGDTFSNISRRLQTKIEQDSEFDYIVLQGGYNDIFLPYFREKSKLFQFALKQQLKKGLVPLETAPAFEAELRKIVKTVKQKFRGKLVVTTIGCINEFRGFVLNSKRKEYNTIIRHVAQEENIGLADCGLLFDQVLQQELQTNYFLESFWTVTVADRIISVFKNGPDWLSQKRKLKLTIDGVHLNKKGAALVKKSLLPNLSLPERKAKLVV</sequence>
<reference evidence="2 3" key="1">
    <citation type="submission" date="2020-06" db="EMBL/GenBank/DDBJ databases">
        <authorList>
            <person name="Hwang Y.J."/>
        </authorList>
    </citation>
    <scope>NUCLEOTIDE SEQUENCE [LARGE SCALE GENOMIC DNA]</scope>
    <source>
        <strain evidence="2 3">KUDC8001</strain>
    </source>
</reference>
<dbReference type="SUPFAM" id="SSF52266">
    <property type="entry name" value="SGNH hydrolase"/>
    <property type="match status" value="1"/>
</dbReference>
<keyword evidence="3" id="KW-1185">Reference proteome</keyword>
<name>A0A7L7L290_9BACT</name>
<dbReference type="InterPro" id="IPR036514">
    <property type="entry name" value="SGNH_hydro_sf"/>
</dbReference>
<dbReference type="InterPro" id="IPR013830">
    <property type="entry name" value="SGNH_hydro"/>
</dbReference>
<dbReference type="Pfam" id="PF13472">
    <property type="entry name" value="Lipase_GDSL_2"/>
    <property type="match status" value="1"/>
</dbReference>
<evidence type="ECO:0000313" key="3">
    <source>
        <dbReference type="Proteomes" id="UP000514509"/>
    </source>
</evidence>
<organism evidence="2 3">
    <name type="scientific">Adhaeribacter radiodurans</name>
    <dbReference type="NCBI Taxonomy" id="2745197"/>
    <lineage>
        <taxon>Bacteria</taxon>
        <taxon>Pseudomonadati</taxon>
        <taxon>Bacteroidota</taxon>
        <taxon>Cytophagia</taxon>
        <taxon>Cytophagales</taxon>
        <taxon>Hymenobacteraceae</taxon>
        <taxon>Adhaeribacter</taxon>
    </lineage>
</organism>
<keyword evidence="2" id="KW-0378">Hydrolase</keyword>
<dbReference type="EMBL" id="CP055153">
    <property type="protein sequence ID" value="QMU26916.1"/>
    <property type="molecule type" value="Genomic_DNA"/>
</dbReference>
<proteinExistence type="predicted"/>
<feature type="domain" description="SGNH hydrolase-type esterase" evidence="1">
    <location>
        <begin position="5"/>
        <end position="179"/>
    </location>
</feature>
<dbReference type="Gene3D" id="3.40.50.1110">
    <property type="entry name" value="SGNH hydrolase"/>
    <property type="match status" value="1"/>
</dbReference>
<dbReference type="RefSeq" id="WP_182414118.1">
    <property type="nucleotide sequence ID" value="NZ_CP055153.1"/>
</dbReference>
<gene>
    <name evidence="2" type="ORF">HUW48_02200</name>
</gene>